<protein>
    <submittedName>
        <fullName evidence="2">ATP synthase F0 sector subunit c</fullName>
        <ecNumber evidence="2">3.6.3.14</ecNumber>
    </submittedName>
</protein>
<accession>A0A6J4MWQ3</accession>
<name>A0A6J4MWQ3_9ACTN</name>
<gene>
    <name evidence="2" type="ORF">AVDCRST_MAG32-346</name>
</gene>
<dbReference type="EMBL" id="CADCUM010000018">
    <property type="protein sequence ID" value="CAA9368752.1"/>
    <property type="molecule type" value="Genomic_DNA"/>
</dbReference>
<feature type="compositionally biased region" description="Basic residues" evidence="1">
    <location>
        <begin position="11"/>
        <end position="29"/>
    </location>
</feature>
<feature type="non-terminal residue" evidence="2">
    <location>
        <position position="1"/>
    </location>
</feature>
<reference evidence="2" key="1">
    <citation type="submission" date="2020-02" db="EMBL/GenBank/DDBJ databases">
        <authorList>
            <person name="Meier V. D."/>
        </authorList>
    </citation>
    <scope>NUCLEOTIDE SEQUENCE</scope>
    <source>
        <strain evidence="2">AVDCRST_MAG32</strain>
    </source>
</reference>
<feature type="non-terminal residue" evidence="2">
    <location>
        <position position="67"/>
    </location>
</feature>
<dbReference type="EC" id="3.6.3.14" evidence="2"/>
<feature type="region of interest" description="Disordered" evidence="1">
    <location>
        <begin position="1"/>
        <end position="67"/>
    </location>
</feature>
<dbReference type="GO" id="GO:0016787">
    <property type="term" value="F:hydrolase activity"/>
    <property type="evidence" value="ECO:0007669"/>
    <property type="project" value="UniProtKB-KW"/>
</dbReference>
<organism evidence="2">
    <name type="scientific">uncultured Nocardioides sp</name>
    <dbReference type="NCBI Taxonomy" id="198441"/>
    <lineage>
        <taxon>Bacteria</taxon>
        <taxon>Bacillati</taxon>
        <taxon>Actinomycetota</taxon>
        <taxon>Actinomycetes</taxon>
        <taxon>Propionibacteriales</taxon>
        <taxon>Nocardioidaceae</taxon>
        <taxon>Nocardioides</taxon>
        <taxon>environmental samples</taxon>
    </lineage>
</organism>
<dbReference type="AlphaFoldDB" id="A0A6J4MWQ3"/>
<proteinExistence type="predicted"/>
<sequence>GRQPQHDRLRPGGHRPRHRHRSDLRRVHLRCCSPARGPGSPPVDRDPRVRARRGTRHHRYRARVRPL</sequence>
<feature type="compositionally biased region" description="Basic and acidic residues" evidence="1">
    <location>
        <begin position="1"/>
        <end position="10"/>
    </location>
</feature>
<keyword evidence="2" id="KW-0378">Hydrolase</keyword>
<evidence type="ECO:0000256" key="1">
    <source>
        <dbReference type="SAM" id="MobiDB-lite"/>
    </source>
</evidence>
<feature type="compositionally biased region" description="Basic residues" evidence="1">
    <location>
        <begin position="50"/>
        <end position="67"/>
    </location>
</feature>
<evidence type="ECO:0000313" key="2">
    <source>
        <dbReference type="EMBL" id="CAA9368752.1"/>
    </source>
</evidence>